<name>A0A6J7JLG8_9ZZZZ</name>
<proteinExistence type="predicted"/>
<accession>A0A6J7JLG8</accession>
<dbReference type="AlphaFoldDB" id="A0A6J7JLG8"/>
<organism evidence="3">
    <name type="scientific">freshwater metagenome</name>
    <dbReference type="NCBI Taxonomy" id="449393"/>
    <lineage>
        <taxon>unclassified sequences</taxon>
        <taxon>metagenomes</taxon>
        <taxon>ecological metagenomes</taxon>
    </lineage>
</organism>
<gene>
    <name evidence="3" type="ORF">UFOPK3674_01955</name>
</gene>
<evidence type="ECO:0000313" key="3">
    <source>
        <dbReference type="EMBL" id="CAB4943324.1"/>
    </source>
</evidence>
<dbReference type="Gene3D" id="3.40.50.2000">
    <property type="entry name" value="Glycogen Phosphorylase B"/>
    <property type="match status" value="2"/>
</dbReference>
<dbReference type="PANTHER" id="PTHR12526:SF636">
    <property type="entry name" value="BLL3647 PROTEIN"/>
    <property type="match status" value="1"/>
</dbReference>
<feature type="domain" description="Glycosyltransferase subfamily 4-like N-terminal" evidence="2">
    <location>
        <begin position="21"/>
        <end position="189"/>
    </location>
</feature>
<reference evidence="3" key="1">
    <citation type="submission" date="2020-05" db="EMBL/GenBank/DDBJ databases">
        <authorList>
            <person name="Chiriac C."/>
            <person name="Salcher M."/>
            <person name="Ghai R."/>
            <person name="Kavagutti S V."/>
        </authorList>
    </citation>
    <scope>NUCLEOTIDE SEQUENCE</scope>
</reference>
<evidence type="ECO:0000259" key="1">
    <source>
        <dbReference type="Pfam" id="PF00534"/>
    </source>
</evidence>
<dbReference type="PANTHER" id="PTHR12526">
    <property type="entry name" value="GLYCOSYLTRANSFERASE"/>
    <property type="match status" value="1"/>
</dbReference>
<protein>
    <submittedName>
        <fullName evidence="3">Unannotated protein</fullName>
    </submittedName>
</protein>
<dbReference type="InterPro" id="IPR001296">
    <property type="entry name" value="Glyco_trans_1"/>
</dbReference>
<feature type="domain" description="Glycosyl transferase family 1" evidence="1">
    <location>
        <begin position="203"/>
        <end position="365"/>
    </location>
</feature>
<evidence type="ECO:0000259" key="2">
    <source>
        <dbReference type="Pfam" id="PF13439"/>
    </source>
</evidence>
<sequence length="390" mass="42293">MKVAIVTEFYPRADDPVLGIWAHEQARAAQAAGAEVEVLVLHRIVPPAATPLLRRPAAALRLARHPRRLVLDGVPVTYVRYASPPKARAYGSWGRWAARPLGRALRRLHRRFPFEIVHAHNAVPAADAVLRAGVDVPLVISEHGADVFHTAPRHTDGRAAIERAFGAAALVLANSSGIARACRDLGAAAPRTLHLGTELPPRRTPREGPERLVTVAHLVPRKRHADVLRALWVLRERRPHAEYLVIGDGPERARLEALTAELGLADRVEFAGQLPHPEALERARRSALFVMPSVDEAFGVAYVEAMAGWVPAIGALGEPGPAELARCGDGIRLVAPGEVEELAATIDGLLADPLALRELGERARETVERDFTWEACGRATLAAYREAAGR</sequence>
<dbReference type="InterPro" id="IPR028098">
    <property type="entry name" value="Glyco_trans_4-like_N"/>
</dbReference>
<dbReference type="Pfam" id="PF00534">
    <property type="entry name" value="Glycos_transf_1"/>
    <property type="match status" value="1"/>
</dbReference>
<dbReference type="GO" id="GO:0016757">
    <property type="term" value="F:glycosyltransferase activity"/>
    <property type="evidence" value="ECO:0007669"/>
    <property type="project" value="InterPro"/>
</dbReference>
<dbReference type="SUPFAM" id="SSF53756">
    <property type="entry name" value="UDP-Glycosyltransferase/glycogen phosphorylase"/>
    <property type="match status" value="1"/>
</dbReference>
<dbReference type="Pfam" id="PF13439">
    <property type="entry name" value="Glyco_transf_4"/>
    <property type="match status" value="1"/>
</dbReference>
<dbReference type="EMBL" id="CAFBMX010000013">
    <property type="protein sequence ID" value="CAB4943324.1"/>
    <property type="molecule type" value="Genomic_DNA"/>
</dbReference>